<dbReference type="Proteomes" id="UP000789342">
    <property type="component" value="Unassembled WGS sequence"/>
</dbReference>
<reference evidence="1" key="1">
    <citation type="submission" date="2021-06" db="EMBL/GenBank/DDBJ databases">
        <authorList>
            <person name="Kallberg Y."/>
            <person name="Tangrot J."/>
            <person name="Rosling A."/>
        </authorList>
    </citation>
    <scope>NUCLEOTIDE SEQUENCE</scope>
    <source>
        <strain evidence="1">CL551</strain>
    </source>
</reference>
<dbReference type="AlphaFoldDB" id="A0A9N9J042"/>
<name>A0A9N9J042_9GLOM</name>
<protein>
    <submittedName>
        <fullName evidence="1">10318_t:CDS:1</fullName>
    </submittedName>
</protein>
<proteinExistence type="predicted"/>
<dbReference type="EMBL" id="CAJVPV010039301">
    <property type="protein sequence ID" value="CAG8758183.1"/>
    <property type="molecule type" value="Genomic_DNA"/>
</dbReference>
<evidence type="ECO:0000313" key="1">
    <source>
        <dbReference type="EMBL" id="CAG8758183.1"/>
    </source>
</evidence>
<organism evidence="1 2">
    <name type="scientific">Acaulospora morrowiae</name>
    <dbReference type="NCBI Taxonomy" id="94023"/>
    <lineage>
        <taxon>Eukaryota</taxon>
        <taxon>Fungi</taxon>
        <taxon>Fungi incertae sedis</taxon>
        <taxon>Mucoromycota</taxon>
        <taxon>Glomeromycotina</taxon>
        <taxon>Glomeromycetes</taxon>
        <taxon>Diversisporales</taxon>
        <taxon>Acaulosporaceae</taxon>
        <taxon>Acaulospora</taxon>
    </lineage>
</organism>
<keyword evidence="2" id="KW-1185">Reference proteome</keyword>
<feature type="non-terminal residue" evidence="1">
    <location>
        <position position="1"/>
    </location>
</feature>
<sequence>STNSPFINKAVRFNPRVFTGEAGLELGKLVENERIVVLGRTTVKELIDLV</sequence>
<evidence type="ECO:0000313" key="2">
    <source>
        <dbReference type="Proteomes" id="UP000789342"/>
    </source>
</evidence>
<accession>A0A9N9J042</accession>
<comment type="caution">
    <text evidence="1">The sequence shown here is derived from an EMBL/GenBank/DDBJ whole genome shotgun (WGS) entry which is preliminary data.</text>
</comment>
<gene>
    <name evidence="1" type="ORF">AMORRO_LOCUS15741</name>
</gene>